<evidence type="ECO:0000256" key="3">
    <source>
        <dbReference type="ARBA" id="ARBA00022840"/>
    </source>
</evidence>
<dbReference type="NCBIfam" id="TIGR04406">
    <property type="entry name" value="LPS_export_lptB"/>
    <property type="match status" value="1"/>
</dbReference>
<dbReference type="InterPro" id="IPR003439">
    <property type="entry name" value="ABC_transporter-like_ATP-bd"/>
</dbReference>
<evidence type="ECO:0000313" key="5">
    <source>
        <dbReference type="EMBL" id="NMC63945.1"/>
    </source>
</evidence>
<sequence>MGQDHRLCTDNVTKIYGGRKVVNKVSITVQSSEIVGLLGPNGAGKTTTFYMCVGLIAPDGGYIFLDNTDVTKEPVYLRARQGIGYLAQEPSVFRKLTVYENIYAILETMDFPSTKARQLRAEQLLEELGLSHLAGSVASSLSGGERRRCEITRALAREPHFILLDEPFAGIDPMAIKDIQELVAGLSNRGIGVLITDHNVRETLGICHRAYILVDGKVLEEGSPELIASSSKARRYYLGDDFSL</sequence>
<dbReference type="SUPFAM" id="SSF52540">
    <property type="entry name" value="P-loop containing nucleoside triphosphate hydrolases"/>
    <property type="match status" value="1"/>
</dbReference>
<protein>
    <submittedName>
        <fullName evidence="5">LPS export ABC transporter ATP-binding protein</fullName>
    </submittedName>
</protein>
<proteinExistence type="predicted"/>
<keyword evidence="1" id="KW-0813">Transport</keyword>
<accession>A0A7X9IME4</accession>
<evidence type="ECO:0000256" key="1">
    <source>
        <dbReference type="ARBA" id="ARBA00022448"/>
    </source>
</evidence>
<organism evidence="5 6">
    <name type="scientific">SAR324 cluster bacterium</name>
    <dbReference type="NCBI Taxonomy" id="2024889"/>
    <lineage>
        <taxon>Bacteria</taxon>
        <taxon>Deltaproteobacteria</taxon>
        <taxon>SAR324 cluster</taxon>
    </lineage>
</organism>
<name>A0A7X9IME4_9DELT</name>
<dbReference type="InterPro" id="IPR051120">
    <property type="entry name" value="ABC_AA/LPS_Transport"/>
</dbReference>
<dbReference type="FunFam" id="3.40.50.300:FF:000151">
    <property type="entry name" value="Lipopolysaccharide ABC transporter ATP-binding protein"/>
    <property type="match status" value="1"/>
</dbReference>
<reference evidence="5 6" key="1">
    <citation type="journal article" date="2020" name="Biotechnol. Biofuels">
        <title>New insights from the biogas microbiome by comprehensive genome-resolved metagenomics of nearly 1600 species originating from multiple anaerobic digesters.</title>
        <authorList>
            <person name="Campanaro S."/>
            <person name="Treu L."/>
            <person name="Rodriguez-R L.M."/>
            <person name="Kovalovszki A."/>
            <person name="Ziels R.M."/>
            <person name="Maus I."/>
            <person name="Zhu X."/>
            <person name="Kougias P.G."/>
            <person name="Basile A."/>
            <person name="Luo G."/>
            <person name="Schluter A."/>
            <person name="Konstantinidis K.T."/>
            <person name="Angelidaki I."/>
        </authorList>
    </citation>
    <scope>NUCLEOTIDE SEQUENCE [LARGE SCALE GENOMIC DNA]</scope>
    <source>
        <strain evidence="5">AS27yjCOA_65</strain>
    </source>
</reference>
<dbReference type="SMART" id="SM00382">
    <property type="entry name" value="AAA"/>
    <property type="match status" value="1"/>
</dbReference>
<dbReference type="InterPro" id="IPR027417">
    <property type="entry name" value="P-loop_NTPase"/>
</dbReference>
<dbReference type="PROSITE" id="PS50893">
    <property type="entry name" value="ABC_TRANSPORTER_2"/>
    <property type="match status" value="1"/>
</dbReference>
<dbReference type="GO" id="GO:0016887">
    <property type="term" value="F:ATP hydrolysis activity"/>
    <property type="evidence" value="ECO:0007669"/>
    <property type="project" value="InterPro"/>
</dbReference>
<dbReference type="PANTHER" id="PTHR45772">
    <property type="entry name" value="CONSERVED COMPONENT OF ABC TRANSPORTER FOR NATURAL AMINO ACIDS-RELATED"/>
    <property type="match status" value="1"/>
</dbReference>
<evidence type="ECO:0000313" key="6">
    <source>
        <dbReference type="Proteomes" id="UP000524246"/>
    </source>
</evidence>
<feature type="domain" description="ABC transporter" evidence="4">
    <location>
        <begin position="7"/>
        <end position="240"/>
    </location>
</feature>
<dbReference type="CDD" id="cd03218">
    <property type="entry name" value="ABC_YhbG"/>
    <property type="match status" value="1"/>
</dbReference>
<evidence type="ECO:0000259" key="4">
    <source>
        <dbReference type="PROSITE" id="PS50893"/>
    </source>
</evidence>
<evidence type="ECO:0000256" key="2">
    <source>
        <dbReference type="ARBA" id="ARBA00022741"/>
    </source>
</evidence>
<comment type="caution">
    <text evidence="5">The sequence shown here is derived from an EMBL/GenBank/DDBJ whole genome shotgun (WGS) entry which is preliminary data.</text>
</comment>
<dbReference type="GO" id="GO:0005524">
    <property type="term" value="F:ATP binding"/>
    <property type="evidence" value="ECO:0007669"/>
    <property type="project" value="UniProtKB-KW"/>
</dbReference>
<dbReference type="EMBL" id="JAAZON010000561">
    <property type="protein sequence ID" value="NMC63945.1"/>
    <property type="molecule type" value="Genomic_DNA"/>
</dbReference>
<dbReference type="GO" id="GO:0043190">
    <property type="term" value="C:ATP-binding cassette (ABC) transporter complex"/>
    <property type="evidence" value="ECO:0007669"/>
    <property type="project" value="InterPro"/>
</dbReference>
<keyword evidence="2" id="KW-0547">Nucleotide-binding</keyword>
<gene>
    <name evidence="5" type="primary">lptB</name>
    <name evidence="5" type="ORF">GYA55_12350</name>
</gene>
<dbReference type="GO" id="GO:0055085">
    <property type="term" value="P:transmembrane transport"/>
    <property type="evidence" value="ECO:0007669"/>
    <property type="project" value="InterPro"/>
</dbReference>
<dbReference type="Pfam" id="PF00005">
    <property type="entry name" value="ABC_tran"/>
    <property type="match status" value="1"/>
</dbReference>
<dbReference type="InterPro" id="IPR030921">
    <property type="entry name" value="LPS_export_LptB"/>
</dbReference>
<dbReference type="InterPro" id="IPR003593">
    <property type="entry name" value="AAA+_ATPase"/>
</dbReference>
<dbReference type="PANTHER" id="PTHR45772:SF10">
    <property type="entry name" value="LIPOPOLYSACCHARIDE EXPORT SYSTEM ATP-BINDING PROTEIN LPTB"/>
    <property type="match status" value="1"/>
</dbReference>
<keyword evidence="3 5" id="KW-0067">ATP-binding</keyword>
<dbReference type="AlphaFoldDB" id="A0A7X9IME4"/>
<dbReference type="Gene3D" id="3.40.50.300">
    <property type="entry name" value="P-loop containing nucleotide triphosphate hydrolases"/>
    <property type="match status" value="1"/>
</dbReference>
<dbReference type="Proteomes" id="UP000524246">
    <property type="component" value="Unassembled WGS sequence"/>
</dbReference>